<dbReference type="PROSITE" id="PS51257">
    <property type="entry name" value="PROKAR_LIPOPROTEIN"/>
    <property type="match status" value="1"/>
</dbReference>
<evidence type="ECO:0008006" key="3">
    <source>
        <dbReference type="Google" id="ProtNLM"/>
    </source>
</evidence>
<accession>A0A1V9GAS9</accession>
<gene>
    <name evidence="1" type="ORF">A4R26_12130</name>
</gene>
<evidence type="ECO:0000313" key="2">
    <source>
        <dbReference type="Proteomes" id="UP000192276"/>
    </source>
</evidence>
<sequence>MKKLLYLTCLCAAFGCGQREAINSKPGTKDSKYNRLFAYFYNIGIDTLDVASPKDGDSPFNGKEIDSAGAMLFPEDMRQRHFNQPPQLFGIYKFVIDSNRLGLIARTPSEYVPSSIKLFFFDIKKDTFTNYIELGESWGDAGDFAELNSWIFRDSSKRLQTLIWEHQGHDNSADNPKDTTVETADYYTLLDISKPRIDTIFERKEKLPEQYKQLVKTVRAR</sequence>
<dbReference type="AlphaFoldDB" id="A0A1V9GAS9"/>
<reference evidence="2" key="1">
    <citation type="submission" date="2016-04" db="EMBL/GenBank/DDBJ databases">
        <authorList>
            <person name="Chen L."/>
            <person name="Zhuang W."/>
            <person name="Wang G."/>
        </authorList>
    </citation>
    <scope>NUCLEOTIDE SEQUENCE [LARGE SCALE GENOMIC DNA]</scope>
    <source>
        <strain evidence="2">208</strain>
    </source>
</reference>
<dbReference type="STRING" id="550983.A4R26_12130"/>
<name>A0A1V9GAS9_9BACT</name>
<dbReference type="RefSeq" id="WP_081161557.1">
    <property type="nucleotide sequence ID" value="NZ_LWBP01000024.1"/>
</dbReference>
<comment type="caution">
    <text evidence="1">The sequence shown here is derived from an EMBL/GenBank/DDBJ whole genome shotgun (WGS) entry which is preliminary data.</text>
</comment>
<protein>
    <recommendedName>
        <fullName evidence="3">Lipoprotein</fullName>
    </recommendedName>
</protein>
<dbReference type="Proteomes" id="UP000192276">
    <property type="component" value="Unassembled WGS sequence"/>
</dbReference>
<evidence type="ECO:0000313" key="1">
    <source>
        <dbReference type="EMBL" id="OQP67558.1"/>
    </source>
</evidence>
<organism evidence="1 2">
    <name type="scientific">Niastella populi</name>
    <dbReference type="NCBI Taxonomy" id="550983"/>
    <lineage>
        <taxon>Bacteria</taxon>
        <taxon>Pseudomonadati</taxon>
        <taxon>Bacteroidota</taxon>
        <taxon>Chitinophagia</taxon>
        <taxon>Chitinophagales</taxon>
        <taxon>Chitinophagaceae</taxon>
        <taxon>Niastella</taxon>
    </lineage>
</organism>
<proteinExistence type="predicted"/>
<dbReference type="OrthoDB" id="675302at2"/>
<keyword evidence="2" id="KW-1185">Reference proteome</keyword>
<dbReference type="EMBL" id="LWBP01000024">
    <property type="protein sequence ID" value="OQP67558.1"/>
    <property type="molecule type" value="Genomic_DNA"/>
</dbReference>